<dbReference type="OrthoDB" id="672524at2"/>
<feature type="transmembrane region" description="Helical" evidence="1">
    <location>
        <begin position="12"/>
        <end position="39"/>
    </location>
</feature>
<feature type="transmembrane region" description="Helical" evidence="1">
    <location>
        <begin position="147"/>
        <end position="164"/>
    </location>
</feature>
<comment type="caution">
    <text evidence="2">The sequence shown here is derived from an EMBL/GenBank/DDBJ whole genome shotgun (WGS) entry which is preliminary data.</text>
</comment>
<keyword evidence="1" id="KW-1133">Transmembrane helix</keyword>
<dbReference type="Pfam" id="PF11188">
    <property type="entry name" value="DUF2975"/>
    <property type="match status" value="1"/>
</dbReference>
<protein>
    <submittedName>
        <fullName evidence="2">DUF2975 family protein</fullName>
    </submittedName>
</protein>
<name>A0A4R6T524_9BACT</name>
<gene>
    <name evidence="2" type="ORF">DFQ04_2950</name>
</gene>
<dbReference type="EMBL" id="SNYF01000008">
    <property type="protein sequence ID" value="TDQ15064.1"/>
    <property type="molecule type" value="Genomic_DNA"/>
</dbReference>
<dbReference type="Proteomes" id="UP000294535">
    <property type="component" value="Unassembled WGS sequence"/>
</dbReference>
<feature type="transmembrane region" description="Helical" evidence="1">
    <location>
        <begin position="62"/>
        <end position="85"/>
    </location>
</feature>
<keyword evidence="1" id="KW-0812">Transmembrane</keyword>
<dbReference type="InterPro" id="IPR021354">
    <property type="entry name" value="DUF2975"/>
</dbReference>
<dbReference type="RefSeq" id="WP_133557125.1">
    <property type="nucleotide sequence ID" value="NZ_SNYF01000008.1"/>
</dbReference>
<evidence type="ECO:0000313" key="2">
    <source>
        <dbReference type="EMBL" id="TDQ15064.1"/>
    </source>
</evidence>
<dbReference type="AlphaFoldDB" id="A0A4R6T524"/>
<feature type="transmembrane region" description="Helical" evidence="1">
    <location>
        <begin position="105"/>
        <end position="123"/>
    </location>
</feature>
<keyword evidence="1" id="KW-0472">Membrane</keyword>
<evidence type="ECO:0000256" key="1">
    <source>
        <dbReference type="SAM" id="Phobius"/>
    </source>
</evidence>
<proteinExistence type="predicted"/>
<organism evidence="2 3">
    <name type="scientific">Algoriphagus boseongensis</name>
    <dbReference type="NCBI Taxonomy" id="1442587"/>
    <lineage>
        <taxon>Bacteria</taxon>
        <taxon>Pseudomonadati</taxon>
        <taxon>Bacteroidota</taxon>
        <taxon>Cytophagia</taxon>
        <taxon>Cytophagales</taxon>
        <taxon>Cyclobacteriaceae</taxon>
        <taxon>Algoriphagus</taxon>
    </lineage>
</organism>
<keyword evidence="3" id="KW-1185">Reference proteome</keyword>
<evidence type="ECO:0000313" key="3">
    <source>
        <dbReference type="Proteomes" id="UP000294535"/>
    </source>
</evidence>
<reference evidence="2 3" key="1">
    <citation type="submission" date="2019-03" db="EMBL/GenBank/DDBJ databases">
        <title>Genomic Encyclopedia of Type Strains, Phase III (KMG-III): the genomes of soil and plant-associated and newly described type strains.</title>
        <authorList>
            <person name="Whitman W."/>
        </authorList>
    </citation>
    <scope>NUCLEOTIDE SEQUENCE [LARGE SCALE GENOMIC DNA]</scope>
    <source>
        <strain evidence="2 3">CECT 8446</strain>
    </source>
</reference>
<sequence length="178" mass="20489">MSAKTETIFKILKVFSWIVFIGLSIKAGALIFNYIFAWFNPAATHNLYDGLDLSALYQSNEIYYQSILSLLIILSISKAHVFYLIIQIQSKLNLVKPFSEGVSELILKISYSTFFIGILGWFTREFSRWLEKRGYELGSVGGYWEDYQAFFMMAGIIFIIAQIFKKGLELQNENDLTV</sequence>
<accession>A0A4R6T524</accession>